<evidence type="ECO:0000256" key="1">
    <source>
        <dbReference type="SAM" id="Phobius"/>
    </source>
</evidence>
<dbReference type="AlphaFoldDB" id="A0A098B3D4"/>
<organism evidence="2">
    <name type="scientific">Desulfitobacterium hafniense</name>
    <name type="common">Desulfitobacterium frappieri</name>
    <dbReference type="NCBI Taxonomy" id="49338"/>
    <lineage>
        <taxon>Bacteria</taxon>
        <taxon>Bacillati</taxon>
        <taxon>Bacillota</taxon>
        <taxon>Clostridia</taxon>
        <taxon>Eubacteriales</taxon>
        <taxon>Desulfitobacteriaceae</taxon>
        <taxon>Desulfitobacterium</taxon>
    </lineage>
</organism>
<name>A0A098B3D4_DESHA</name>
<dbReference type="NCBIfam" id="TIGR02837">
    <property type="entry name" value="spore_II_R"/>
    <property type="match status" value="1"/>
</dbReference>
<dbReference type="EMBL" id="LK996017">
    <property type="protein sequence ID" value="CDX03378.1"/>
    <property type="molecule type" value="Genomic_DNA"/>
</dbReference>
<keyword evidence="1" id="KW-0472">Membrane</keyword>
<sequence length="241" mass="27583">MSKPILTLDIMKLEGFVARRERVLGVKEFKQADYFKRIEIILIIFLTVLFQVEVFHSSFAYARSVEQAKDLLEVAQMAENGEDLIRFHVIANSDAEEDQALKRAVRDAILEEISPQLAQSQSLEQSRRILTELRPLMEEISRKVIAAWSKDYSVKTEYGEFIFPTKSYGSLILPAGEYEAVRVVIGEGKGSNWWCVLFPPLCFVDIGHSTAQPVDGKPGIPYEKPKVRFWIVEKLVQLFKK</sequence>
<gene>
    <name evidence="2" type="ORF">DPCES_3492</name>
</gene>
<dbReference type="Pfam" id="PF09551">
    <property type="entry name" value="Spore_II_R"/>
    <property type="match status" value="1"/>
</dbReference>
<feature type="transmembrane region" description="Helical" evidence="1">
    <location>
        <begin position="40"/>
        <end position="62"/>
    </location>
</feature>
<evidence type="ECO:0000313" key="2">
    <source>
        <dbReference type="EMBL" id="CDX03378.1"/>
    </source>
</evidence>
<keyword evidence="1" id="KW-0812">Transmembrane</keyword>
<proteinExistence type="predicted"/>
<accession>A0A098B3D4</accession>
<keyword evidence="1" id="KW-1133">Transmembrane helix</keyword>
<dbReference type="PATRIC" id="fig|49338.4.peg.3752"/>
<reference evidence="2" key="1">
    <citation type="submission" date="2014-07" db="EMBL/GenBank/DDBJ databases">
        <authorList>
            <person name="Hornung V.Bastian."/>
        </authorList>
    </citation>
    <scope>NUCLEOTIDE SEQUENCE</scope>
    <source>
        <strain evidence="2">PCE-S</strain>
    </source>
</reference>
<dbReference type="InterPro" id="IPR014202">
    <property type="entry name" value="Spore_II_R"/>
</dbReference>
<protein>
    <submittedName>
        <fullName evidence="2">Stage II sporulation protein R</fullName>
    </submittedName>
</protein>